<sequence>MNTKTMHSPTQAIVAVIGAALARKPKRNGSTVTERRYAARRSLSALDDRILKDIGYGRADPMSRESRAVLEHLMKTQLW</sequence>
<proteinExistence type="predicted"/>
<gene>
    <name evidence="2" type="ORF">ACFFUT_18040</name>
</gene>
<dbReference type="EMBL" id="JBHMEA010000051">
    <property type="protein sequence ID" value="MFB9233697.1"/>
    <property type="molecule type" value="Genomic_DNA"/>
</dbReference>
<evidence type="ECO:0000313" key="2">
    <source>
        <dbReference type="EMBL" id="MFB9233697.1"/>
    </source>
</evidence>
<comment type="caution">
    <text evidence="2">The sequence shown here is derived from an EMBL/GenBank/DDBJ whole genome shotgun (WGS) entry which is preliminary data.</text>
</comment>
<feature type="domain" description="YjiS-like" evidence="1">
    <location>
        <begin position="35"/>
        <end position="60"/>
    </location>
</feature>
<dbReference type="RefSeq" id="WP_213889537.1">
    <property type="nucleotide sequence ID" value="NZ_JAGFNU010000007.1"/>
</dbReference>
<accession>A0ABV5JMJ3</accession>
<reference evidence="2 3" key="1">
    <citation type="submission" date="2024-09" db="EMBL/GenBank/DDBJ databases">
        <authorList>
            <person name="Sun Q."/>
            <person name="Mori K."/>
        </authorList>
    </citation>
    <scope>NUCLEOTIDE SEQUENCE [LARGE SCALE GENOMIC DNA]</scope>
    <source>
        <strain evidence="2 3">CECT 8726</strain>
    </source>
</reference>
<dbReference type="Pfam" id="PF06568">
    <property type="entry name" value="YjiS-like"/>
    <property type="match status" value="1"/>
</dbReference>
<evidence type="ECO:0000259" key="1">
    <source>
        <dbReference type="Pfam" id="PF06568"/>
    </source>
</evidence>
<dbReference type="InterPro" id="IPR009506">
    <property type="entry name" value="YjiS-like"/>
</dbReference>
<keyword evidence="3" id="KW-1185">Reference proteome</keyword>
<evidence type="ECO:0000313" key="3">
    <source>
        <dbReference type="Proteomes" id="UP001589683"/>
    </source>
</evidence>
<organism evidence="2 3">
    <name type="scientific">Pseudohalocynthiibacter aestuariivivens</name>
    <dbReference type="NCBI Taxonomy" id="1591409"/>
    <lineage>
        <taxon>Bacteria</taxon>
        <taxon>Pseudomonadati</taxon>
        <taxon>Pseudomonadota</taxon>
        <taxon>Alphaproteobacteria</taxon>
        <taxon>Rhodobacterales</taxon>
        <taxon>Paracoccaceae</taxon>
        <taxon>Pseudohalocynthiibacter</taxon>
    </lineage>
</organism>
<name>A0ABV5JMJ3_9RHOB</name>
<protein>
    <submittedName>
        <fullName evidence="2">DUF1127 domain-containing protein</fullName>
    </submittedName>
</protein>
<dbReference type="Proteomes" id="UP001589683">
    <property type="component" value="Unassembled WGS sequence"/>
</dbReference>